<dbReference type="InterPro" id="IPR036890">
    <property type="entry name" value="HATPase_C_sf"/>
</dbReference>
<evidence type="ECO:0000259" key="3">
    <source>
        <dbReference type="Pfam" id="PF13581"/>
    </source>
</evidence>
<dbReference type="InterPro" id="IPR050267">
    <property type="entry name" value="Anti-sigma-factor_SerPK"/>
</dbReference>
<reference evidence="4" key="1">
    <citation type="submission" date="2020-02" db="EMBL/GenBank/DDBJ databases">
        <authorList>
            <person name="Meier V. D."/>
        </authorList>
    </citation>
    <scope>NUCLEOTIDE SEQUENCE</scope>
    <source>
        <strain evidence="4">AVDCRST_MAG63</strain>
    </source>
</reference>
<dbReference type="Gene3D" id="3.30.565.10">
    <property type="entry name" value="Histidine kinase-like ATPase, C-terminal domain"/>
    <property type="match status" value="1"/>
</dbReference>
<feature type="domain" description="Histidine kinase/HSP90-like ATPase" evidence="3">
    <location>
        <begin position="20"/>
        <end position="144"/>
    </location>
</feature>
<name>A0A6J4JHN8_9BACT</name>
<evidence type="ECO:0000256" key="1">
    <source>
        <dbReference type="ARBA" id="ARBA00022527"/>
    </source>
</evidence>
<keyword evidence="1" id="KW-0808">Transferase</keyword>
<evidence type="ECO:0000313" key="4">
    <source>
        <dbReference type="EMBL" id="CAA9277730.1"/>
    </source>
</evidence>
<dbReference type="InterPro" id="IPR003594">
    <property type="entry name" value="HATPase_dom"/>
</dbReference>
<dbReference type="PANTHER" id="PTHR35526:SF3">
    <property type="entry name" value="ANTI-SIGMA-F FACTOR RSBW"/>
    <property type="match status" value="1"/>
</dbReference>
<dbReference type="GO" id="GO:0004674">
    <property type="term" value="F:protein serine/threonine kinase activity"/>
    <property type="evidence" value="ECO:0007669"/>
    <property type="project" value="UniProtKB-KW"/>
</dbReference>
<dbReference type="PANTHER" id="PTHR35526">
    <property type="entry name" value="ANTI-SIGMA-F FACTOR RSBW-RELATED"/>
    <property type="match status" value="1"/>
</dbReference>
<feature type="region of interest" description="Disordered" evidence="2">
    <location>
        <begin position="1"/>
        <end position="20"/>
    </location>
</feature>
<dbReference type="SUPFAM" id="SSF55874">
    <property type="entry name" value="ATPase domain of HSP90 chaperone/DNA topoisomerase II/histidine kinase"/>
    <property type="match status" value="1"/>
</dbReference>
<dbReference type="Pfam" id="PF13581">
    <property type="entry name" value="HATPase_c_2"/>
    <property type="match status" value="1"/>
</dbReference>
<dbReference type="AlphaFoldDB" id="A0A6J4JHN8"/>
<protein>
    <recommendedName>
        <fullName evidence="3">Histidine kinase/HSP90-like ATPase domain-containing protein</fullName>
    </recommendedName>
</protein>
<accession>A0A6J4JHN8</accession>
<keyword evidence="1" id="KW-0723">Serine/threonine-protein kinase</keyword>
<evidence type="ECO:0000256" key="2">
    <source>
        <dbReference type="SAM" id="MobiDB-lite"/>
    </source>
</evidence>
<sequence length="152" mass="16000">MYTSDNGTHPGEAWRRSLSVPSQPRSASLARAFVREQAQGAGFAPDDVAEIEVAVGEAVTNAILYGTAGTTSCPPAIALIVGLTGSTMWIEVRDSGPGFDHAARSAAVRVDDPDALGGRGLHIMEALMDRVHLHHDGTGMRIRLERGIPSAT</sequence>
<dbReference type="EMBL" id="CADCTO010000441">
    <property type="protein sequence ID" value="CAA9277730.1"/>
    <property type="molecule type" value="Genomic_DNA"/>
</dbReference>
<keyword evidence="1" id="KW-0418">Kinase</keyword>
<gene>
    <name evidence="4" type="ORF">AVDCRST_MAG63-3371</name>
</gene>
<organism evidence="4">
    <name type="scientific">uncultured Armatimonadetes bacterium</name>
    <dbReference type="NCBI Taxonomy" id="157466"/>
    <lineage>
        <taxon>Bacteria</taxon>
        <taxon>Bacillati</taxon>
        <taxon>Armatimonadota</taxon>
        <taxon>environmental samples</taxon>
    </lineage>
</organism>
<proteinExistence type="predicted"/>
<dbReference type="CDD" id="cd16936">
    <property type="entry name" value="HATPase_RsbW-like"/>
    <property type="match status" value="1"/>
</dbReference>